<protein>
    <submittedName>
        <fullName evidence="1">Uncharacterized protein</fullName>
    </submittedName>
</protein>
<dbReference type="EMBL" id="KQ971905">
    <property type="protein sequence ID" value="KYB24689.1"/>
    <property type="molecule type" value="Genomic_DNA"/>
</dbReference>
<keyword evidence="2" id="KW-1185">Reference proteome</keyword>
<accession>A0A139W9V6</accession>
<dbReference type="AlphaFoldDB" id="A0A139W9V6"/>
<organism evidence="1 2">
    <name type="scientific">Tribolium castaneum</name>
    <name type="common">Red flour beetle</name>
    <dbReference type="NCBI Taxonomy" id="7070"/>
    <lineage>
        <taxon>Eukaryota</taxon>
        <taxon>Metazoa</taxon>
        <taxon>Ecdysozoa</taxon>
        <taxon>Arthropoda</taxon>
        <taxon>Hexapoda</taxon>
        <taxon>Insecta</taxon>
        <taxon>Pterygota</taxon>
        <taxon>Neoptera</taxon>
        <taxon>Endopterygota</taxon>
        <taxon>Coleoptera</taxon>
        <taxon>Polyphaga</taxon>
        <taxon>Cucujiformia</taxon>
        <taxon>Tenebrionidae</taxon>
        <taxon>Tenebrionidae incertae sedis</taxon>
        <taxon>Tribolium</taxon>
    </lineage>
</organism>
<dbReference type="OMA" id="HFTEHAI"/>
<reference evidence="1 2" key="1">
    <citation type="journal article" date="2008" name="Nature">
        <title>The genome of the model beetle and pest Tribolium castaneum.</title>
        <authorList>
            <consortium name="Tribolium Genome Sequencing Consortium"/>
            <person name="Richards S."/>
            <person name="Gibbs R.A."/>
            <person name="Weinstock G.M."/>
            <person name="Brown S.J."/>
            <person name="Denell R."/>
            <person name="Beeman R.W."/>
            <person name="Gibbs R."/>
            <person name="Beeman R.W."/>
            <person name="Brown S.J."/>
            <person name="Bucher G."/>
            <person name="Friedrich M."/>
            <person name="Grimmelikhuijzen C.J."/>
            <person name="Klingler M."/>
            <person name="Lorenzen M."/>
            <person name="Richards S."/>
            <person name="Roth S."/>
            <person name="Schroder R."/>
            <person name="Tautz D."/>
            <person name="Zdobnov E.M."/>
            <person name="Muzny D."/>
            <person name="Gibbs R.A."/>
            <person name="Weinstock G.M."/>
            <person name="Attaway T."/>
            <person name="Bell S."/>
            <person name="Buhay C.J."/>
            <person name="Chandrabose M.N."/>
            <person name="Chavez D."/>
            <person name="Clerk-Blankenburg K.P."/>
            <person name="Cree A."/>
            <person name="Dao M."/>
            <person name="Davis C."/>
            <person name="Chacko J."/>
            <person name="Dinh H."/>
            <person name="Dugan-Rocha S."/>
            <person name="Fowler G."/>
            <person name="Garner T.T."/>
            <person name="Garnes J."/>
            <person name="Gnirke A."/>
            <person name="Hawes A."/>
            <person name="Hernandez J."/>
            <person name="Hines S."/>
            <person name="Holder M."/>
            <person name="Hume J."/>
            <person name="Jhangiani S.N."/>
            <person name="Joshi V."/>
            <person name="Khan Z.M."/>
            <person name="Jackson L."/>
            <person name="Kovar C."/>
            <person name="Kowis A."/>
            <person name="Lee S."/>
            <person name="Lewis L.R."/>
            <person name="Margolis J."/>
            <person name="Morgan M."/>
            <person name="Nazareth L.V."/>
            <person name="Nguyen N."/>
            <person name="Okwuonu G."/>
            <person name="Parker D."/>
            <person name="Richards S."/>
            <person name="Ruiz S.J."/>
            <person name="Santibanez J."/>
            <person name="Savard J."/>
            <person name="Scherer S.E."/>
            <person name="Schneider B."/>
            <person name="Sodergren E."/>
            <person name="Tautz D."/>
            <person name="Vattahil S."/>
            <person name="Villasana D."/>
            <person name="White C.S."/>
            <person name="Wright R."/>
            <person name="Park Y."/>
            <person name="Beeman R.W."/>
            <person name="Lord J."/>
            <person name="Oppert B."/>
            <person name="Lorenzen M."/>
            <person name="Brown S."/>
            <person name="Wang L."/>
            <person name="Savard J."/>
            <person name="Tautz D."/>
            <person name="Richards S."/>
            <person name="Weinstock G."/>
            <person name="Gibbs R.A."/>
            <person name="Liu Y."/>
            <person name="Worley K."/>
            <person name="Weinstock G."/>
            <person name="Elsik C.G."/>
            <person name="Reese J.T."/>
            <person name="Elhaik E."/>
            <person name="Landan G."/>
            <person name="Graur D."/>
            <person name="Arensburger P."/>
            <person name="Atkinson P."/>
            <person name="Beeman R.W."/>
            <person name="Beidler J."/>
            <person name="Brown S.J."/>
            <person name="Demuth J.P."/>
            <person name="Drury D.W."/>
            <person name="Du Y.Z."/>
            <person name="Fujiwara H."/>
            <person name="Lorenzen M."/>
            <person name="Maselli V."/>
            <person name="Osanai M."/>
            <person name="Park Y."/>
            <person name="Robertson H.M."/>
            <person name="Tu Z."/>
            <person name="Wang J.J."/>
            <person name="Wang S."/>
            <person name="Richards S."/>
            <person name="Song H."/>
            <person name="Zhang L."/>
            <person name="Sodergren E."/>
            <person name="Werner D."/>
            <person name="Stanke M."/>
            <person name="Morgenstern B."/>
            <person name="Solovyev V."/>
            <person name="Kosarev P."/>
            <person name="Brown G."/>
            <person name="Chen H.C."/>
            <person name="Ermolaeva O."/>
            <person name="Hlavina W."/>
            <person name="Kapustin Y."/>
            <person name="Kiryutin B."/>
            <person name="Kitts P."/>
            <person name="Maglott D."/>
            <person name="Pruitt K."/>
            <person name="Sapojnikov V."/>
            <person name="Souvorov A."/>
            <person name="Mackey A.J."/>
            <person name="Waterhouse R.M."/>
            <person name="Wyder S."/>
            <person name="Zdobnov E.M."/>
            <person name="Zdobnov E.M."/>
            <person name="Wyder S."/>
            <person name="Kriventseva E.V."/>
            <person name="Kadowaki T."/>
            <person name="Bork P."/>
            <person name="Aranda M."/>
            <person name="Bao R."/>
            <person name="Beermann A."/>
            <person name="Berns N."/>
            <person name="Bolognesi R."/>
            <person name="Bonneton F."/>
            <person name="Bopp D."/>
            <person name="Brown S.J."/>
            <person name="Bucher G."/>
            <person name="Butts T."/>
            <person name="Chaumot A."/>
            <person name="Denell R.E."/>
            <person name="Ferrier D.E."/>
            <person name="Friedrich M."/>
            <person name="Gordon C.M."/>
            <person name="Jindra M."/>
            <person name="Klingler M."/>
            <person name="Lan Q."/>
            <person name="Lattorff H.M."/>
            <person name="Laudet V."/>
            <person name="von Levetsow C."/>
            <person name="Liu Z."/>
            <person name="Lutz R."/>
            <person name="Lynch J.A."/>
            <person name="da Fonseca R.N."/>
            <person name="Posnien N."/>
            <person name="Reuter R."/>
            <person name="Roth S."/>
            <person name="Savard J."/>
            <person name="Schinko J.B."/>
            <person name="Schmitt C."/>
            <person name="Schoppmeier M."/>
            <person name="Schroder R."/>
            <person name="Shippy T.D."/>
            <person name="Simonnet F."/>
            <person name="Marques-Souza H."/>
            <person name="Tautz D."/>
            <person name="Tomoyasu Y."/>
            <person name="Trauner J."/>
            <person name="Van der Zee M."/>
            <person name="Vervoort M."/>
            <person name="Wittkopp N."/>
            <person name="Wimmer E.A."/>
            <person name="Yang X."/>
            <person name="Jones A.K."/>
            <person name="Sattelle D.B."/>
            <person name="Ebert P.R."/>
            <person name="Nelson D."/>
            <person name="Scott J.G."/>
            <person name="Beeman R.W."/>
            <person name="Muthukrishnan S."/>
            <person name="Kramer K.J."/>
            <person name="Arakane Y."/>
            <person name="Beeman R.W."/>
            <person name="Zhu Q."/>
            <person name="Hogenkamp D."/>
            <person name="Dixit R."/>
            <person name="Oppert B."/>
            <person name="Jiang H."/>
            <person name="Zou Z."/>
            <person name="Marshall J."/>
            <person name="Elpidina E."/>
            <person name="Vinokurov K."/>
            <person name="Oppert C."/>
            <person name="Zou Z."/>
            <person name="Evans J."/>
            <person name="Lu Z."/>
            <person name="Zhao P."/>
            <person name="Sumathipala N."/>
            <person name="Altincicek B."/>
            <person name="Vilcinskas A."/>
            <person name="Williams M."/>
            <person name="Hultmark D."/>
            <person name="Hetru C."/>
            <person name="Jiang H."/>
            <person name="Grimmelikhuijzen C.J."/>
            <person name="Hauser F."/>
            <person name="Cazzamali G."/>
            <person name="Williamson M."/>
            <person name="Park Y."/>
            <person name="Li B."/>
            <person name="Tanaka Y."/>
            <person name="Predel R."/>
            <person name="Neupert S."/>
            <person name="Schachtner J."/>
            <person name="Verleyen P."/>
            <person name="Raible F."/>
            <person name="Bork P."/>
            <person name="Friedrich M."/>
            <person name="Walden K.K."/>
            <person name="Robertson H.M."/>
            <person name="Angeli S."/>
            <person name="Foret S."/>
            <person name="Bucher G."/>
            <person name="Schuetz S."/>
            <person name="Maleszka R."/>
            <person name="Wimmer E.A."/>
            <person name="Beeman R.W."/>
            <person name="Lorenzen M."/>
            <person name="Tomoyasu Y."/>
            <person name="Miller S.C."/>
            <person name="Grossmann D."/>
            <person name="Bucher G."/>
        </authorList>
    </citation>
    <scope>NUCLEOTIDE SEQUENCE [LARGE SCALE GENOMIC DNA]</scope>
    <source>
        <strain evidence="1 2">Georgia GA2</strain>
    </source>
</reference>
<dbReference type="InParanoid" id="A0A139W9V6"/>
<proteinExistence type="predicted"/>
<dbReference type="Proteomes" id="UP000007266">
    <property type="component" value="Unassembled WGS sequence"/>
</dbReference>
<evidence type="ECO:0000313" key="1">
    <source>
        <dbReference type="EMBL" id="KYB24689.1"/>
    </source>
</evidence>
<name>A0A139W9V6_TRICA</name>
<dbReference type="STRING" id="7070.A0A139W9V6"/>
<reference evidence="1 2" key="2">
    <citation type="journal article" date="2010" name="Nucleic Acids Res.">
        <title>BeetleBase in 2010: revisions to provide comprehensive genomic information for Tribolium castaneum.</title>
        <authorList>
            <person name="Kim H.S."/>
            <person name="Murphy T."/>
            <person name="Xia J."/>
            <person name="Caragea D."/>
            <person name="Park Y."/>
            <person name="Beeman R.W."/>
            <person name="Lorenzen M.D."/>
            <person name="Butcher S."/>
            <person name="Manak J.R."/>
            <person name="Brown S.J."/>
        </authorList>
    </citation>
    <scope>NUCLEOTIDE SEQUENCE [LARGE SCALE GENOMIC DNA]</scope>
    <source>
        <strain evidence="1 2">Georgia GA2</strain>
    </source>
</reference>
<evidence type="ECO:0000313" key="2">
    <source>
        <dbReference type="Proteomes" id="UP000007266"/>
    </source>
</evidence>
<gene>
    <name evidence="1" type="primary">AUGUSTUS-3.0.2_31079</name>
    <name evidence="1" type="ORF">TcasGA2_TC031079</name>
</gene>
<sequence>MNVENYRPIAIIPILGKIIEILVKERLFRFFEKYNLLSNSQFGFRKGRCTITALRDMVEDVVDCLDGGHAIGAVFV</sequence>